<evidence type="ECO:0000313" key="1">
    <source>
        <dbReference type="EMBL" id="OCH83856.1"/>
    </source>
</evidence>
<evidence type="ECO:0000313" key="2">
    <source>
        <dbReference type="Proteomes" id="UP000250043"/>
    </source>
</evidence>
<dbReference type="AlphaFoldDB" id="A0A8E2AG48"/>
<protein>
    <submittedName>
        <fullName evidence="1">Uncharacterized protein</fullName>
    </submittedName>
</protein>
<gene>
    <name evidence="1" type="ORF">OBBRIDRAFT_482454</name>
</gene>
<accession>A0A8E2AG48</accession>
<dbReference type="Proteomes" id="UP000250043">
    <property type="component" value="Unassembled WGS sequence"/>
</dbReference>
<dbReference type="EMBL" id="KV722789">
    <property type="protein sequence ID" value="OCH83856.1"/>
    <property type="molecule type" value="Genomic_DNA"/>
</dbReference>
<keyword evidence="2" id="KW-1185">Reference proteome</keyword>
<organism evidence="1 2">
    <name type="scientific">Obba rivulosa</name>
    <dbReference type="NCBI Taxonomy" id="1052685"/>
    <lineage>
        <taxon>Eukaryota</taxon>
        <taxon>Fungi</taxon>
        <taxon>Dikarya</taxon>
        <taxon>Basidiomycota</taxon>
        <taxon>Agaricomycotina</taxon>
        <taxon>Agaricomycetes</taxon>
        <taxon>Polyporales</taxon>
        <taxon>Gelatoporiaceae</taxon>
        <taxon>Obba</taxon>
    </lineage>
</organism>
<proteinExistence type="predicted"/>
<sequence length="149" mass="16808">MTVRTGAIANHELMPFPPRATSSLPTSQRKELNESRVLCWLYVTLVPFILLHSARDTGDARIRALVDARKRLKDSRARSGLGHMLCMPEPLWCGESETNRWCEQALQSIVQLLRPEYCPLWVELRDAARQPNQSESKGTAATHPAACRT</sequence>
<name>A0A8E2AG48_9APHY</name>
<reference evidence="1 2" key="1">
    <citation type="submission" date="2016-07" db="EMBL/GenBank/DDBJ databases">
        <title>Draft genome of the white-rot fungus Obba rivulosa 3A-2.</title>
        <authorList>
            <consortium name="DOE Joint Genome Institute"/>
            <person name="Miettinen O."/>
            <person name="Riley R."/>
            <person name="Acob R."/>
            <person name="Barry K."/>
            <person name="Cullen D."/>
            <person name="De Vries R."/>
            <person name="Hainaut M."/>
            <person name="Hatakka A."/>
            <person name="Henrissat B."/>
            <person name="Hilden K."/>
            <person name="Kuo R."/>
            <person name="Labutti K."/>
            <person name="Lipzen A."/>
            <person name="Makela M.R."/>
            <person name="Sandor L."/>
            <person name="Spatafora J.W."/>
            <person name="Grigoriev I.V."/>
            <person name="Hibbett D.S."/>
        </authorList>
    </citation>
    <scope>NUCLEOTIDE SEQUENCE [LARGE SCALE GENOMIC DNA]</scope>
    <source>
        <strain evidence="1 2">3A-2</strain>
    </source>
</reference>